<gene>
    <name evidence="2" type="ORF">SSS_2879</name>
</gene>
<reference evidence="4" key="1">
    <citation type="journal article" date="2020" name="PLoS Negl. Trop. Dis.">
        <title>High-quality nuclear genome for Sarcoptes scabiei-A critical resource for a neglected parasite.</title>
        <authorList>
            <person name="Korhonen P.K."/>
            <person name="Gasser R.B."/>
            <person name="Ma G."/>
            <person name="Wang T."/>
            <person name="Stroehlein A.J."/>
            <person name="Young N.D."/>
            <person name="Ang C.S."/>
            <person name="Fernando D.D."/>
            <person name="Lu H.C."/>
            <person name="Taylor S."/>
            <person name="Reynolds S.L."/>
            <person name="Mofiz E."/>
            <person name="Najaraj S.H."/>
            <person name="Gowda H."/>
            <person name="Madugundu A."/>
            <person name="Renuse S."/>
            <person name="Holt D."/>
            <person name="Pandey A."/>
            <person name="Papenfuss A.T."/>
            <person name="Fischer K."/>
        </authorList>
    </citation>
    <scope>NUCLEOTIDE SEQUENCE [LARGE SCALE GENOMIC DNA]</scope>
</reference>
<dbReference type="AlphaFoldDB" id="A0A834RDC1"/>
<reference evidence="2" key="2">
    <citation type="submission" date="2020-01" db="EMBL/GenBank/DDBJ databases">
        <authorList>
            <person name="Korhonen P.K.K."/>
            <person name="Guangxu M.G."/>
            <person name="Wang T.W."/>
            <person name="Stroehlein A.J.S."/>
            <person name="Young N.D."/>
            <person name="Ang C.-S.A."/>
            <person name="Fernando D.W.F."/>
            <person name="Lu H.L."/>
            <person name="Taylor S.T."/>
            <person name="Ehtesham M.E.M."/>
            <person name="Najaraj S.H.N."/>
            <person name="Harsha G.H.G."/>
            <person name="Madugundu A.M."/>
            <person name="Renuse S.R."/>
            <person name="Holt D.H."/>
            <person name="Pandey A.P."/>
            <person name="Papenfuss A.P."/>
            <person name="Gasser R.B.G."/>
            <person name="Fischer K.F."/>
        </authorList>
    </citation>
    <scope>NUCLEOTIDE SEQUENCE</scope>
    <source>
        <strain evidence="2">SSS_KF_BRIS2020</strain>
    </source>
</reference>
<dbReference type="Pfam" id="PF04669">
    <property type="entry name" value="PBDC1"/>
    <property type="match status" value="1"/>
</dbReference>
<proteinExistence type="predicted"/>
<evidence type="ECO:0000259" key="1">
    <source>
        <dbReference type="Pfam" id="PF04669"/>
    </source>
</evidence>
<sequence>MSSNEPSQETNQLSLEEILTRPASEFGNDSSIELAWMSTAVRHMEVYYKLISTVQPTHTIKLSSDDEFIFQEFRKRFPELNVECLTEEMIKSTEAKEKWRNFLLEIKDIVEDYNFATLLRLDCHSNYSESNSIVVPRAQFAAIEIARNREGLNKFLTELSNILTFMSCAHSLPKCSLHFPLPIIPKHNLIDGQLLRIDCRFKALSDLPYDFCLSFKNPLSFEWWPYLPELCGHLKNGAYGCFIIIEVKLSHNLIYVLIDHKSIYESVILKDFSIVESLKNFDLSIIIDFDSLHSRNKSYLHLLRSELIIKTIENIFNSKHSKFVEGNRFKLFYEEFYSNYLSTIIDRSDIIDRYFNLIVNFWKHLHLGLDTEINFLILTPLNNESFLKEALKRLKSLTFRDLNFRWKIIRIASISIEKELKIETSHQLSERILNEKMIDYARSNDQQSLNFSDQKVFECFRNTIALILLTKSNIESEHRISHHQFKEAIRKAIFLHYNAARIQSIVAQFNMDQIERDIIDCTLLSSPQEWDFVWIYSRKIELFQKILLNELFDQRSDSLNLNFIGKSITTILELNAIVGCNSYSVAKILDVHVSLLLRSNFKNLISNRKLRTFKF</sequence>
<dbReference type="EMBL" id="WVUK01000053">
    <property type="protein sequence ID" value="KAF7494576.1"/>
    <property type="molecule type" value="Genomic_DNA"/>
</dbReference>
<evidence type="ECO:0000313" key="2">
    <source>
        <dbReference type="EMBL" id="KAF7494576.1"/>
    </source>
</evidence>
<evidence type="ECO:0000313" key="4">
    <source>
        <dbReference type="Proteomes" id="UP000070412"/>
    </source>
</evidence>
<dbReference type="InterPro" id="IPR008476">
    <property type="entry name" value="PBDC1_metazoa/fungi"/>
</dbReference>
<dbReference type="Proteomes" id="UP000070412">
    <property type="component" value="Unassembled WGS sequence"/>
</dbReference>
<keyword evidence="4" id="KW-1185">Reference proteome</keyword>
<dbReference type="InterPro" id="IPR021148">
    <property type="entry name" value="Polysacc_synth_dom"/>
</dbReference>
<protein>
    <submittedName>
        <fullName evidence="2">Protein PBDC1</fullName>
    </submittedName>
</protein>
<dbReference type="PANTHER" id="PTHR13410:SF9">
    <property type="entry name" value="PROTEIN PBDC1"/>
    <property type="match status" value="1"/>
</dbReference>
<accession>A0A834RDC1</accession>
<organism evidence="2">
    <name type="scientific">Sarcoptes scabiei</name>
    <name type="common">Itch mite</name>
    <name type="synonym">Acarus scabiei</name>
    <dbReference type="NCBI Taxonomy" id="52283"/>
    <lineage>
        <taxon>Eukaryota</taxon>
        <taxon>Metazoa</taxon>
        <taxon>Ecdysozoa</taxon>
        <taxon>Arthropoda</taxon>
        <taxon>Chelicerata</taxon>
        <taxon>Arachnida</taxon>
        <taxon>Acari</taxon>
        <taxon>Acariformes</taxon>
        <taxon>Sarcoptiformes</taxon>
        <taxon>Astigmata</taxon>
        <taxon>Psoroptidia</taxon>
        <taxon>Sarcoptoidea</taxon>
        <taxon>Sarcoptidae</taxon>
        <taxon>Sarcoptinae</taxon>
        <taxon>Sarcoptes</taxon>
    </lineage>
</organism>
<dbReference type="InterPro" id="IPR023139">
    <property type="entry name" value="PBDC1-like_dom_sf"/>
</dbReference>
<dbReference type="OrthoDB" id="10248897at2759"/>
<dbReference type="Gene3D" id="1.10.3560.10">
    <property type="entry name" value="yst0336 like domain"/>
    <property type="match status" value="1"/>
</dbReference>
<dbReference type="PANTHER" id="PTHR13410">
    <property type="entry name" value="PROTEIN PBDC1"/>
    <property type="match status" value="1"/>
</dbReference>
<feature type="domain" description="Polysaccharide biosynthesis" evidence="1">
    <location>
        <begin position="32"/>
        <end position="155"/>
    </location>
</feature>
<name>A0A834RDC1_SARSC</name>
<dbReference type="GO" id="GO:0005737">
    <property type="term" value="C:cytoplasm"/>
    <property type="evidence" value="ECO:0007669"/>
    <property type="project" value="TreeGrafter"/>
</dbReference>
<reference evidence="3" key="3">
    <citation type="submission" date="2022-06" db="UniProtKB">
        <authorList>
            <consortium name="EnsemblMetazoa"/>
        </authorList>
    </citation>
    <scope>IDENTIFICATION</scope>
</reference>
<evidence type="ECO:0000313" key="3">
    <source>
        <dbReference type="EnsemblMetazoa" id="KAF7494576.1"/>
    </source>
</evidence>
<dbReference type="EnsemblMetazoa" id="SSS_2879s_mrna">
    <property type="protein sequence ID" value="KAF7494576.1"/>
    <property type="gene ID" value="SSS_2879"/>
</dbReference>